<dbReference type="AlphaFoldDB" id="A0A8H3P7T7"/>
<accession>A0A8H3P7T7</accession>
<dbReference type="EMBL" id="BLKC01000068">
    <property type="protein sequence ID" value="GFF47144.1"/>
    <property type="molecule type" value="Genomic_DNA"/>
</dbReference>
<protein>
    <submittedName>
        <fullName evidence="1">Putative ankyrin repeat protein PA3287</fullName>
    </submittedName>
</protein>
<evidence type="ECO:0000313" key="2">
    <source>
        <dbReference type="Proteomes" id="UP000465221"/>
    </source>
</evidence>
<dbReference type="Proteomes" id="UP000465221">
    <property type="component" value="Unassembled WGS sequence"/>
</dbReference>
<dbReference type="InterPro" id="IPR055530">
    <property type="entry name" value="DUF7104"/>
</dbReference>
<proteinExistence type="predicted"/>
<reference evidence="1 2" key="1">
    <citation type="submission" date="2020-01" db="EMBL/GenBank/DDBJ databases">
        <title>Draft genome sequence of Aspergillus udagawae IFM 46972.</title>
        <authorList>
            <person name="Takahashi H."/>
            <person name="Yaguchi T."/>
        </authorList>
    </citation>
    <scope>NUCLEOTIDE SEQUENCE [LARGE SCALE GENOMIC DNA]</scope>
    <source>
        <strain evidence="1 2">IFM 46972</strain>
    </source>
</reference>
<name>A0A8H3P7T7_9EURO</name>
<sequence>MNIEALSIGFKGGNDKISLRVITEASFVAAASNGLNGAWIMQLLLSRRSEFEITELVSKAAVFSDMPSGTYVVETLLDLKGDTVPINRGGSAGGRSEPHLSVRHLQIIGKRKICLCARTPHSETFAHYRGEWGYDDSVTLGKEV</sequence>
<organism evidence="1 2">
    <name type="scientific">Aspergillus udagawae</name>
    <dbReference type="NCBI Taxonomy" id="91492"/>
    <lineage>
        <taxon>Eukaryota</taxon>
        <taxon>Fungi</taxon>
        <taxon>Dikarya</taxon>
        <taxon>Ascomycota</taxon>
        <taxon>Pezizomycotina</taxon>
        <taxon>Eurotiomycetes</taxon>
        <taxon>Eurotiomycetidae</taxon>
        <taxon>Eurotiales</taxon>
        <taxon>Aspergillaceae</taxon>
        <taxon>Aspergillus</taxon>
        <taxon>Aspergillus subgen. Fumigati</taxon>
    </lineage>
</organism>
<comment type="caution">
    <text evidence="1">The sequence shown here is derived from an EMBL/GenBank/DDBJ whole genome shotgun (WGS) entry which is preliminary data.</text>
</comment>
<dbReference type="Pfam" id="PF23397">
    <property type="entry name" value="DUF7104"/>
    <property type="match status" value="1"/>
</dbReference>
<gene>
    <name evidence="1" type="ORF">IFM46972_08223</name>
</gene>
<evidence type="ECO:0000313" key="1">
    <source>
        <dbReference type="EMBL" id="GFF47144.1"/>
    </source>
</evidence>